<proteinExistence type="predicted"/>
<gene>
    <name evidence="3" type="ORF">Q9L58_007706</name>
</gene>
<feature type="compositionally biased region" description="Polar residues" evidence="1">
    <location>
        <begin position="103"/>
        <end position="114"/>
    </location>
</feature>
<reference evidence="3 4" key="1">
    <citation type="submission" date="2024-02" db="EMBL/GenBank/DDBJ databases">
        <title>Discinaceae phylogenomics.</title>
        <authorList>
            <person name="Dirks A.C."/>
            <person name="James T.Y."/>
        </authorList>
    </citation>
    <scope>NUCLEOTIDE SEQUENCE [LARGE SCALE GENOMIC DNA]</scope>
    <source>
        <strain evidence="3 4">ACD0624</strain>
    </source>
</reference>
<keyword evidence="4" id="KW-1185">Reference proteome</keyword>
<feature type="compositionally biased region" description="Basic and acidic residues" evidence="1">
    <location>
        <begin position="737"/>
        <end position="756"/>
    </location>
</feature>
<feature type="compositionally biased region" description="Basic and acidic residues" evidence="1">
    <location>
        <begin position="463"/>
        <end position="474"/>
    </location>
</feature>
<dbReference type="CDD" id="cd21134">
    <property type="entry name" value="YTH"/>
    <property type="match status" value="1"/>
</dbReference>
<feature type="region of interest" description="Disordered" evidence="1">
    <location>
        <begin position="162"/>
        <end position="474"/>
    </location>
</feature>
<feature type="compositionally biased region" description="Low complexity" evidence="1">
    <location>
        <begin position="125"/>
        <end position="135"/>
    </location>
</feature>
<feature type="compositionally biased region" description="Basic and acidic residues" evidence="1">
    <location>
        <begin position="282"/>
        <end position="291"/>
    </location>
</feature>
<dbReference type="PANTHER" id="PTHR12357">
    <property type="entry name" value="YTH YT521-B HOMOLOGY DOMAIN-CONTAINING"/>
    <property type="match status" value="1"/>
</dbReference>
<feature type="compositionally biased region" description="Basic and acidic residues" evidence="1">
    <location>
        <begin position="1"/>
        <end position="22"/>
    </location>
</feature>
<dbReference type="Pfam" id="PF04146">
    <property type="entry name" value="YTH"/>
    <property type="match status" value="1"/>
</dbReference>
<sequence length="1044" mass="118099">MYDDQRKDERGNVGNKTLEDRTSASAPSVREDYSGDISQEASGDGYSDQNDSNILNGNQLLGSSKVRATIVVSNMCTKKNQEDAPSILNSELAIANDKQQSGYLGLTTSQNGASRGSADKDNTNPAASKEPSAAPKDVDPNELRQKVLESLAEKKKKAAVFMNQEKEGTGKLEPFLETKAVSAATSDDPASGADNSQRKGSASNPERDAAVNALLAEAMGSVKPASSRLEASPTEASKAEMKSPDEESFDPSRRKKHYPDDLKLSGKSATNEPHKTASPRTGPDHDLDPSRRSSFPGHYYPSSRNEKQFRGRNTSREDGYKDGHGNFSRTPTSATRPEFSRGPRVGYEHDERDRRDTPRQDVRHRYEDPPLSTKELRHPGDKISPSEREGRRGDDHRGHYPEEEEKIRGRRDDGLYKVSETQRDESRDPYSGSLRHPRPAWHGQDAGIEAPSYPAGPPGRYLPPRDDPRMTRPPETDYAALYYRDLPEWLEITGYHDFPYRQMHLQRHRESRVLEERRMVIEDDPEAPRGYMTRQQTITPREEDVRRARASSTYAMPPPPGIPSRDERELPGRIHEVVPHRAPSRAAMYPPVPRLDERPRYAEEFRVASPLGEAGNLKRRVPFREDDYEDPSRPAGKSARLAYESLHRGPQSDEYANNEAFGAHNKAFPSTRSGHAEPADNRHPSRRAKEERFEDAEDEASAVRQSLSKRIAASRGREISPPPLLENRIRKPSPSRRGYDNDPRKEGFIKRDHEDASGPPNKFHREENRSQRKPFDKEYRTPEQSPRFQKDFQKPGRIAPGKFIAKDDFRKPFQQLRRPSDEFHSAGNNGNMGRRSSFGDDFKKKPGFGRGRGRGFHKEFHPSTRHENRESYADPMDVDRRPEITIDTRGNDTRYFVVKSFNHDNVTMAQKDELWATQKKNSEIFDDAFKTSRDVILVFSVNKSGKFQGYARMESAPGTAPVPTWAKNLLWESSGPFRIRWITICDINFHRVAHLTNRLNEDQPVLIGRDGQEIDTDCGAALCKLIDEGASYQRRAFPENGAGN</sequence>
<dbReference type="Proteomes" id="UP001447188">
    <property type="component" value="Unassembled WGS sequence"/>
</dbReference>
<dbReference type="EMBL" id="JBBBZM010000127">
    <property type="protein sequence ID" value="KAL0633393.1"/>
    <property type="molecule type" value="Genomic_DNA"/>
</dbReference>
<evidence type="ECO:0000256" key="1">
    <source>
        <dbReference type="SAM" id="MobiDB-lite"/>
    </source>
</evidence>
<comment type="caution">
    <text evidence="3">The sequence shown here is derived from an EMBL/GenBank/DDBJ whole genome shotgun (WGS) entry which is preliminary data.</text>
</comment>
<feature type="compositionally biased region" description="Basic and acidic residues" evidence="1">
    <location>
        <begin position="164"/>
        <end position="176"/>
    </location>
</feature>
<evidence type="ECO:0000313" key="3">
    <source>
        <dbReference type="EMBL" id="KAL0633393.1"/>
    </source>
</evidence>
<feature type="compositionally biased region" description="Basic and acidic residues" evidence="1">
    <location>
        <begin position="763"/>
        <end position="781"/>
    </location>
</feature>
<evidence type="ECO:0000259" key="2">
    <source>
        <dbReference type="PROSITE" id="PS50882"/>
    </source>
</evidence>
<feature type="compositionally biased region" description="Polar residues" evidence="1">
    <location>
        <begin position="193"/>
        <end position="204"/>
    </location>
</feature>
<name>A0ABR3GC03_9PEZI</name>
<dbReference type="PROSITE" id="PS50882">
    <property type="entry name" value="YTH"/>
    <property type="match status" value="1"/>
</dbReference>
<feature type="compositionally biased region" description="Basic and acidic residues" evidence="1">
    <location>
        <begin position="856"/>
        <end position="874"/>
    </location>
</feature>
<dbReference type="InterPro" id="IPR045168">
    <property type="entry name" value="YTH_prot"/>
</dbReference>
<feature type="compositionally biased region" description="Polar residues" evidence="1">
    <location>
        <begin position="36"/>
        <end position="60"/>
    </location>
</feature>
<evidence type="ECO:0000313" key="4">
    <source>
        <dbReference type="Proteomes" id="UP001447188"/>
    </source>
</evidence>
<dbReference type="PANTHER" id="PTHR12357:SF3">
    <property type="entry name" value="YTH DOMAIN-CONTAINING PROTEIN 1"/>
    <property type="match status" value="1"/>
</dbReference>
<dbReference type="Gene3D" id="3.10.590.10">
    <property type="entry name" value="ph1033 like domains"/>
    <property type="match status" value="1"/>
</dbReference>
<feature type="compositionally biased region" description="Basic and acidic residues" evidence="1">
    <location>
        <begin position="674"/>
        <end position="692"/>
    </location>
</feature>
<feature type="domain" description="YTH" evidence="2">
    <location>
        <begin position="893"/>
        <end position="1026"/>
    </location>
</feature>
<feature type="region of interest" description="Disordered" evidence="1">
    <location>
        <begin position="1"/>
        <end position="60"/>
    </location>
</feature>
<feature type="compositionally biased region" description="Basic and acidic residues" evidence="1">
    <location>
        <begin position="338"/>
        <end position="428"/>
    </location>
</feature>
<feature type="compositionally biased region" description="Basic residues" evidence="1">
    <location>
        <begin position="845"/>
        <end position="855"/>
    </location>
</feature>
<feature type="compositionally biased region" description="Basic and acidic residues" evidence="1">
    <location>
        <begin position="304"/>
        <end position="324"/>
    </location>
</feature>
<dbReference type="InterPro" id="IPR007275">
    <property type="entry name" value="YTH_domain"/>
</dbReference>
<accession>A0ABR3GC03</accession>
<organism evidence="3 4">
    <name type="scientific">Discina gigas</name>
    <dbReference type="NCBI Taxonomy" id="1032678"/>
    <lineage>
        <taxon>Eukaryota</taxon>
        <taxon>Fungi</taxon>
        <taxon>Dikarya</taxon>
        <taxon>Ascomycota</taxon>
        <taxon>Pezizomycotina</taxon>
        <taxon>Pezizomycetes</taxon>
        <taxon>Pezizales</taxon>
        <taxon>Discinaceae</taxon>
        <taxon>Discina</taxon>
    </lineage>
</organism>
<feature type="region of interest" description="Disordered" evidence="1">
    <location>
        <begin position="103"/>
        <end position="144"/>
    </location>
</feature>
<feature type="region of interest" description="Disordered" evidence="1">
    <location>
        <begin position="647"/>
        <end position="874"/>
    </location>
</feature>
<protein>
    <recommendedName>
        <fullName evidence="2">YTH domain-containing protein</fullName>
    </recommendedName>
</protein>